<protein>
    <recommendedName>
        <fullName evidence="4">RING-type domain-containing protein</fullName>
    </recommendedName>
</protein>
<evidence type="ECO:0000313" key="2">
    <source>
        <dbReference type="EMBL" id="KAF8911187.1"/>
    </source>
</evidence>
<comment type="caution">
    <text evidence="2">The sequence shown here is derived from an EMBL/GenBank/DDBJ whole genome shotgun (WGS) entry which is preliminary data.</text>
</comment>
<dbReference type="GO" id="GO:0006301">
    <property type="term" value="P:DNA damage tolerance"/>
    <property type="evidence" value="ECO:0007669"/>
    <property type="project" value="InterPro"/>
</dbReference>
<evidence type="ECO:0000256" key="1">
    <source>
        <dbReference type="SAM" id="MobiDB-lite"/>
    </source>
</evidence>
<feature type="region of interest" description="Disordered" evidence="1">
    <location>
        <begin position="1"/>
        <end position="20"/>
    </location>
</feature>
<reference evidence="2" key="1">
    <citation type="submission" date="2020-11" db="EMBL/GenBank/DDBJ databases">
        <authorList>
            <consortium name="DOE Joint Genome Institute"/>
            <person name="Ahrendt S."/>
            <person name="Riley R."/>
            <person name="Andreopoulos W."/>
            <person name="LaButti K."/>
            <person name="Pangilinan J."/>
            <person name="Ruiz-duenas F.J."/>
            <person name="Barrasa J.M."/>
            <person name="Sanchez-Garcia M."/>
            <person name="Camarero S."/>
            <person name="Miyauchi S."/>
            <person name="Serrano A."/>
            <person name="Linde D."/>
            <person name="Babiker R."/>
            <person name="Drula E."/>
            <person name="Ayuso-Fernandez I."/>
            <person name="Pacheco R."/>
            <person name="Padilla G."/>
            <person name="Ferreira P."/>
            <person name="Barriuso J."/>
            <person name="Kellner H."/>
            <person name="Castanera R."/>
            <person name="Alfaro M."/>
            <person name="Ramirez L."/>
            <person name="Pisabarro A.G."/>
            <person name="Kuo A."/>
            <person name="Tritt A."/>
            <person name="Lipzen A."/>
            <person name="He G."/>
            <person name="Yan M."/>
            <person name="Ng V."/>
            <person name="Cullen D."/>
            <person name="Martin F."/>
            <person name="Rosso M.-N."/>
            <person name="Henrissat B."/>
            <person name="Hibbett D."/>
            <person name="Martinez A.T."/>
            <person name="Grigoriev I.V."/>
        </authorList>
    </citation>
    <scope>NUCLEOTIDE SEQUENCE</scope>
    <source>
        <strain evidence="2">AH 44721</strain>
    </source>
</reference>
<dbReference type="PANTHER" id="PTHR14134">
    <property type="entry name" value="E3 UBIQUITIN-PROTEIN LIGASE RAD18"/>
    <property type="match status" value="1"/>
</dbReference>
<name>A0A9P5P0D7_GYMJU</name>
<sequence length="96" mass="10475">MNFLSADIPDPTDFPPDAKAPGLRTLDGSFRCDICGELYDAPVTLVVGRLPFLQCIRTSLSSKQECPSCRKSANEIHIRPNPALESVISAWKNASL</sequence>
<dbReference type="Proteomes" id="UP000724874">
    <property type="component" value="Unassembled WGS sequence"/>
</dbReference>
<dbReference type="GO" id="GO:0061630">
    <property type="term" value="F:ubiquitin protein ligase activity"/>
    <property type="evidence" value="ECO:0007669"/>
    <property type="project" value="InterPro"/>
</dbReference>
<evidence type="ECO:0008006" key="4">
    <source>
        <dbReference type="Google" id="ProtNLM"/>
    </source>
</evidence>
<dbReference type="InterPro" id="IPR013083">
    <property type="entry name" value="Znf_RING/FYVE/PHD"/>
</dbReference>
<dbReference type="GO" id="GO:0003697">
    <property type="term" value="F:single-stranded DNA binding"/>
    <property type="evidence" value="ECO:0007669"/>
    <property type="project" value="InterPro"/>
</dbReference>
<keyword evidence="3" id="KW-1185">Reference proteome</keyword>
<dbReference type="Gene3D" id="3.30.40.10">
    <property type="entry name" value="Zinc/RING finger domain, C3HC4 (zinc finger)"/>
    <property type="match status" value="1"/>
</dbReference>
<dbReference type="InterPro" id="IPR039577">
    <property type="entry name" value="Rad18"/>
</dbReference>
<dbReference type="GO" id="GO:0005634">
    <property type="term" value="C:nucleus"/>
    <property type="evidence" value="ECO:0007669"/>
    <property type="project" value="TreeGrafter"/>
</dbReference>
<dbReference type="SUPFAM" id="SSF57850">
    <property type="entry name" value="RING/U-box"/>
    <property type="match status" value="1"/>
</dbReference>
<evidence type="ECO:0000313" key="3">
    <source>
        <dbReference type="Proteomes" id="UP000724874"/>
    </source>
</evidence>
<accession>A0A9P5P0D7</accession>
<dbReference type="OrthoDB" id="9049620at2759"/>
<dbReference type="GO" id="GO:0006513">
    <property type="term" value="P:protein monoubiquitination"/>
    <property type="evidence" value="ECO:0007669"/>
    <property type="project" value="InterPro"/>
</dbReference>
<proteinExistence type="predicted"/>
<organism evidence="2 3">
    <name type="scientific">Gymnopilus junonius</name>
    <name type="common">Spectacular rustgill mushroom</name>
    <name type="synonym">Gymnopilus spectabilis subsp. junonius</name>
    <dbReference type="NCBI Taxonomy" id="109634"/>
    <lineage>
        <taxon>Eukaryota</taxon>
        <taxon>Fungi</taxon>
        <taxon>Dikarya</taxon>
        <taxon>Basidiomycota</taxon>
        <taxon>Agaricomycotina</taxon>
        <taxon>Agaricomycetes</taxon>
        <taxon>Agaricomycetidae</taxon>
        <taxon>Agaricales</taxon>
        <taxon>Agaricineae</taxon>
        <taxon>Hymenogastraceae</taxon>
        <taxon>Gymnopilus</taxon>
    </lineage>
</organism>
<dbReference type="GO" id="GO:0097505">
    <property type="term" value="C:Rad6-Rad18 complex"/>
    <property type="evidence" value="ECO:0007669"/>
    <property type="project" value="TreeGrafter"/>
</dbReference>
<dbReference type="AlphaFoldDB" id="A0A9P5P0D7"/>
<dbReference type="EMBL" id="JADNYJ010000005">
    <property type="protein sequence ID" value="KAF8911187.1"/>
    <property type="molecule type" value="Genomic_DNA"/>
</dbReference>
<gene>
    <name evidence="2" type="ORF">CPB84DRAFT_1092866</name>
</gene>
<dbReference type="PANTHER" id="PTHR14134:SF2">
    <property type="entry name" value="E3 UBIQUITIN-PROTEIN LIGASE RAD18"/>
    <property type="match status" value="1"/>
</dbReference>